<dbReference type="Proteomes" id="UP000283683">
    <property type="component" value="Unassembled WGS sequence"/>
</dbReference>
<evidence type="ECO:0000313" key="7">
    <source>
        <dbReference type="Proteomes" id="UP000285865"/>
    </source>
</evidence>
<evidence type="ECO:0000313" key="5">
    <source>
        <dbReference type="Proteomes" id="UP000260758"/>
    </source>
</evidence>
<feature type="compositionally biased region" description="Low complexity" evidence="1">
    <location>
        <begin position="135"/>
        <end position="158"/>
    </location>
</feature>
<reference evidence="5 6" key="1">
    <citation type="submission" date="2018-08" db="EMBL/GenBank/DDBJ databases">
        <title>A genome reference for cultivated species of the human gut microbiota.</title>
        <authorList>
            <person name="Zou Y."/>
            <person name="Xue W."/>
            <person name="Luo G."/>
        </authorList>
    </citation>
    <scope>NUCLEOTIDE SEQUENCE [LARGE SCALE GENOMIC DNA]</scope>
    <source>
        <strain evidence="3 6">AF06-19</strain>
        <strain evidence="4 7">AM16-11</strain>
        <strain evidence="2 5">OM07-13</strain>
    </source>
</reference>
<dbReference type="AlphaFoldDB" id="A0A3E4Y5L5"/>
<comment type="caution">
    <text evidence="2">The sequence shown here is derived from an EMBL/GenBank/DDBJ whole genome shotgun (WGS) entry which is preliminary data.</text>
</comment>
<evidence type="ECO:0000313" key="2">
    <source>
        <dbReference type="EMBL" id="RGM68812.1"/>
    </source>
</evidence>
<evidence type="ECO:0000313" key="6">
    <source>
        <dbReference type="Proteomes" id="UP000283683"/>
    </source>
</evidence>
<feature type="compositionally biased region" description="Basic and acidic residues" evidence="1">
    <location>
        <begin position="120"/>
        <end position="133"/>
    </location>
</feature>
<dbReference type="EMBL" id="QRKN01000009">
    <property type="protein sequence ID" value="RHI20562.1"/>
    <property type="molecule type" value="Genomic_DNA"/>
</dbReference>
<dbReference type="Proteomes" id="UP000285865">
    <property type="component" value="Unassembled WGS sequence"/>
</dbReference>
<evidence type="ECO:0000313" key="3">
    <source>
        <dbReference type="EMBL" id="RGW85869.1"/>
    </source>
</evidence>
<evidence type="ECO:0000313" key="4">
    <source>
        <dbReference type="EMBL" id="RHI20562.1"/>
    </source>
</evidence>
<organism evidence="2 5">
    <name type="scientific">Agathobacter rectalis</name>
    <dbReference type="NCBI Taxonomy" id="39491"/>
    <lineage>
        <taxon>Bacteria</taxon>
        <taxon>Bacillati</taxon>
        <taxon>Bacillota</taxon>
        <taxon>Clostridia</taxon>
        <taxon>Lachnospirales</taxon>
        <taxon>Lachnospiraceae</taxon>
        <taxon>Agathobacter</taxon>
    </lineage>
</organism>
<dbReference type="EMBL" id="QSAZ01000013">
    <property type="protein sequence ID" value="RGW85869.1"/>
    <property type="molecule type" value="Genomic_DNA"/>
</dbReference>
<evidence type="ECO:0000256" key="1">
    <source>
        <dbReference type="SAM" id="MobiDB-lite"/>
    </source>
</evidence>
<feature type="region of interest" description="Disordered" evidence="1">
    <location>
        <begin position="56"/>
        <end position="175"/>
    </location>
</feature>
<gene>
    <name evidence="4" type="ORF">DW172_10925</name>
    <name evidence="3" type="ORF">DWV45_12065</name>
    <name evidence="2" type="ORF">DXB99_13845</name>
</gene>
<feature type="compositionally biased region" description="Basic and acidic residues" evidence="1">
    <location>
        <begin position="98"/>
        <end position="113"/>
    </location>
</feature>
<name>A0A3E4Y5L5_9FIRM</name>
<sequence>MKFNFNKKMVSTIVILIFGVAITVAALSAKNIALENKTSSEIATEAVSATEMILDTENTETGNVDKNSSDSSKDKATVVDDKDKSGDTKSSSENTDNNDSRNSYETDIMKNDESENTSDDVNKTGDKIDKKSEINNSGDSGSGTDDSDNDNSGMNNNNEPKSDNGVIELPIIPID</sequence>
<dbReference type="Proteomes" id="UP000260758">
    <property type="component" value="Unassembled WGS sequence"/>
</dbReference>
<dbReference type="EMBL" id="QSTP01000018">
    <property type="protein sequence ID" value="RGM68812.1"/>
    <property type="molecule type" value="Genomic_DNA"/>
</dbReference>
<dbReference type="RefSeq" id="WP_117719218.1">
    <property type="nucleotide sequence ID" value="NZ_QRKN01000009.1"/>
</dbReference>
<feature type="compositionally biased region" description="Basic and acidic residues" evidence="1">
    <location>
        <begin position="67"/>
        <end position="87"/>
    </location>
</feature>
<protein>
    <submittedName>
        <fullName evidence="2">Uncharacterized protein</fullName>
    </submittedName>
</protein>
<proteinExistence type="predicted"/>
<accession>A0A3E4Y5L5</accession>